<dbReference type="Proteomes" id="UP001324287">
    <property type="component" value="Chromosome"/>
</dbReference>
<sequence length="100" mass="10810">MGWGGAVTLHRALPAQPEAVLYSAESLSLAVDGVTEVRCADPDAAYRFRYDGLRLVRQAGNQYLLLPATWDRADGTAVLIPRSTTVRLEFGPPGEPRPAC</sequence>
<accession>A0ABZ1AZE9</accession>
<reference evidence="1 2" key="1">
    <citation type="submission" date="2023-12" db="EMBL/GenBank/DDBJ databases">
        <title>Blastococcus brunescens sp. nov., an actonobacterium isolated from sandstone collected in sahara desert.</title>
        <authorList>
            <person name="Gtari M."/>
            <person name="Ghodhbane F."/>
        </authorList>
    </citation>
    <scope>NUCLEOTIDE SEQUENCE [LARGE SCALE GENOMIC DNA]</scope>
    <source>
        <strain evidence="1 2">BMG 8361</strain>
    </source>
</reference>
<dbReference type="EMBL" id="CP141261">
    <property type="protein sequence ID" value="WRL63941.1"/>
    <property type="molecule type" value="Genomic_DNA"/>
</dbReference>
<gene>
    <name evidence="1" type="ORF">U6N30_30790</name>
</gene>
<organism evidence="1 2">
    <name type="scientific">Blastococcus brunescens</name>
    <dbReference type="NCBI Taxonomy" id="1564165"/>
    <lineage>
        <taxon>Bacteria</taxon>
        <taxon>Bacillati</taxon>
        <taxon>Actinomycetota</taxon>
        <taxon>Actinomycetes</taxon>
        <taxon>Geodermatophilales</taxon>
        <taxon>Geodermatophilaceae</taxon>
        <taxon>Blastococcus</taxon>
    </lineage>
</organism>
<evidence type="ECO:0000313" key="2">
    <source>
        <dbReference type="Proteomes" id="UP001324287"/>
    </source>
</evidence>
<evidence type="ECO:0000313" key="1">
    <source>
        <dbReference type="EMBL" id="WRL63941.1"/>
    </source>
</evidence>
<keyword evidence="2" id="KW-1185">Reference proteome</keyword>
<dbReference type="RefSeq" id="WP_324275271.1">
    <property type="nucleotide sequence ID" value="NZ_CP141261.1"/>
</dbReference>
<name>A0ABZ1AZE9_9ACTN</name>
<proteinExistence type="predicted"/>
<protein>
    <submittedName>
        <fullName evidence="1">Uncharacterized protein</fullName>
    </submittedName>
</protein>